<evidence type="ECO:0000256" key="3">
    <source>
        <dbReference type="ARBA" id="ARBA00022692"/>
    </source>
</evidence>
<dbReference type="Pfam" id="PF08269">
    <property type="entry name" value="dCache_2"/>
    <property type="match status" value="1"/>
</dbReference>
<gene>
    <name evidence="11" type="ORF">Azoinq_13775</name>
</gene>
<evidence type="ECO:0000256" key="8">
    <source>
        <dbReference type="PROSITE-ProRule" id="PRU00284"/>
    </source>
</evidence>
<keyword evidence="4" id="KW-1133">Transmembrane helix</keyword>
<evidence type="ECO:0000313" key="11">
    <source>
        <dbReference type="EMBL" id="QWT48875.1"/>
    </source>
</evidence>
<reference evidence="11" key="1">
    <citation type="submission" date="2020-11" db="EMBL/GenBank/DDBJ databases">
        <title>Azospira inquinata sp. nov.</title>
        <authorList>
            <person name="Moe W.M."/>
            <person name="Mikes M.C."/>
        </authorList>
    </citation>
    <scope>NUCLEOTIDE SEQUENCE</scope>
    <source>
        <strain evidence="11">Azo-3</strain>
    </source>
</reference>
<keyword evidence="3" id="KW-0812">Transmembrane</keyword>
<dbReference type="InterPro" id="IPR033480">
    <property type="entry name" value="sCache_2"/>
</dbReference>
<keyword evidence="5" id="KW-0472">Membrane</keyword>
<evidence type="ECO:0000256" key="6">
    <source>
        <dbReference type="ARBA" id="ARBA00023224"/>
    </source>
</evidence>
<dbReference type="AlphaFoldDB" id="A0A975SN10"/>
<feature type="domain" description="Methyl-accepting transducer" evidence="9">
    <location>
        <begin position="273"/>
        <end position="509"/>
    </location>
</feature>
<dbReference type="Proteomes" id="UP000683428">
    <property type="component" value="Chromosome"/>
</dbReference>
<feature type="domain" description="HAMP" evidence="10">
    <location>
        <begin position="225"/>
        <end position="268"/>
    </location>
</feature>
<dbReference type="GO" id="GO:0005886">
    <property type="term" value="C:plasma membrane"/>
    <property type="evidence" value="ECO:0007669"/>
    <property type="project" value="UniProtKB-SubCell"/>
</dbReference>
<accession>A0A975SN10</accession>
<dbReference type="GO" id="GO:0006935">
    <property type="term" value="P:chemotaxis"/>
    <property type="evidence" value="ECO:0007669"/>
    <property type="project" value="UniProtKB-ARBA"/>
</dbReference>
<dbReference type="KEGG" id="aiq:Azoinq_13775"/>
<keyword evidence="6 8" id="KW-0807">Transducer</keyword>
<evidence type="ECO:0000256" key="4">
    <source>
        <dbReference type="ARBA" id="ARBA00022989"/>
    </source>
</evidence>
<dbReference type="SMART" id="SM01049">
    <property type="entry name" value="Cache_2"/>
    <property type="match status" value="1"/>
</dbReference>
<dbReference type="EMBL" id="CP064782">
    <property type="protein sequence ID" value="QWT48875.1"/>
    <property type="molecule type" value="Genomic_DNA"/>
</dbReference>
<dbReference type="PROSITE" id="PS50885">
    <property type="entry name" value="HAMP"/>
    <property type="match status" value="1"/>
</dbReference>
<keyword evidence="2" id="KW-1003">Cell membrane</keyword>
<keyword evidence="12" id="KW-1185">Reference proteome</keyword>
<dbReference type="CDD" id="cd17529">
    <property type="entry name" value="HAMP_I"/>
    <property type="match status" value="1"/>
</dbReference>
<evidence type="ECO:0000256" key="1">
    <source>
        <dbReference type="ARBA" id="ARBA00004651"/>
    </source>
</evidence>
<proteinExistence type="inferred from homology"/>
<evidence type="ECO:0000259" key="9">
    <source>
        <dbReference type="PROSITE" id="PS50111"/>
    </source>
</evidence>
<dbReference type="GO" id="GO:0007165">
    <property type="term" value="P:signal transduction"/>
    <property type="evidence" value="ECO:0007669"/>
    <property type="project" value="UniProtKB-KW"/>
</dbReference>
<evidence type="ECO:0000256" key="7">
    <source>
        <dbReference type="ARBA" id="ARBA00029447"/>
    </source>
</evidence>
<dbReference type="PROSITE" id="PS50111">
    <property type="entry name" value="CHEMOTAXIS_TRANSDUC_2"/>
    <property type="match status" value="1"/>
</dbReference>
<dbReference type="Pfam" id="PF00015">
    <property type="entry name" value="MCPsignal"/>
    <property type="match status" value="1"/>
</dbReference>
<comment type="subcellular location">
    <subcellularLocation>
        <location evidence="1">Cell membrane</location>
        <topology evidence="1">Multi-pass membrane protein</topology>
    </subcellularLocation>
</comment>
<organism evidence="11 12">
    <name type="scientific">Azospira inquinata</name>
    <dbReference type="NCBI Taxonomy" id="2785627"/>
    <lineage>
        <taxon>Bacteria</taxon>
        <taxon>Pseudomonadati</taxon>
        <taxon>Pseudomonadota</taxon>
        <taxon>Betaproteobacteria</taxon>
        <taxon>Rhodocyclales</taxon>
        <taxon>Rhodocyclaceae</taxon>
        <taxon>Azospira</taxon>
    </lineage>
</organism>
<name>A0A975SN10_9RHOO</name>
<dbReference type="SMART" id="SM00283">
    <property type="entry name" value="MA"/>
    <property type="match status" value="1"/>
</dbReference>
<evidence type="ECO:0000256" key="5">
    <source>
        <dbReference type="ARBA" id="ARBA00023136"/>
    </source>
</evidence>
<sequence length="546" mass="58387">MASAQPASVKGKFLLLIVLTLASLAILFAITLNNERNMLLHDRQEKVRNLVETASGVVAHFHQLAQSGQMSQDDAKRQAIAALRGLRYDSKEYFWINDLAPRMVLHPIKPELEGKDLGGIKDPDGKFLFKEFAQTAQEKGAGFVDYQWPKPGSDAPVAKISYVSLFQPWGWVVGSGIYVDDVTAIFWEDATKLVLWGLAIAALIAGSLFAVRRNLLSTLGGEPAEVLAITQRISSGDLSTPIRLATGDDSSLVAGMKRMQDTLRQMIGEVIGDAEQVSSAATQLLQASEEVSTAAQQQSEAAASMAAAMEEMTVSIDQVAENAKEAHGISTDAGNASQQGAQVIHNAAEEMRQIAQAVQASSSIIEELGHQSDQITSIVNTIKEIADQTNLLALNAAIEAARAGEQGRGFAVVADEVRKLAERTSVSTQEIGETITKIQSGTRNAVSSMEQGVTQVERGVELANEAGSSINQIQAGAERVNEVVNDITGAIREQSTASSEMAKSIEHIAQMSEESAKAITATADAARHLQELSQSLHGAVSRFKTN</sequence>
<dbReference type="PANTHER" id="PTHR32089">
    <property type="entry name" value="METHYL-ACCEPTING CHEMOTAXIS PROTEIN MCPB"/>
    <property type="match status" value="1"/>
</dbReference>
<protein>
    <submittedName>
        <fullName evidence="11">Methyl-accepting chemotaxis protein</fullName>
    </submittedName>
</protein>
<dbReference type="FunFam" id="1.10.287.950:FF:000001">
    <property type="entry name" value="Methyl-accepting chemotaxis sensory transducer"/>
    <property type="match status" value="1"/>
</dbReference>
<dbReference type="InterPro" id="IPR003660">
    <property type="entry name" value="HAMP_dom"/>
</dbReference>
<evidence type="ECO:0000313" key="12">
    <source>
        <dbReference type="Proteomes" id="UP000683428"/>
    </source>
</evidence>
<evidence type="ECO:0000256" key="2">
    <source>
        <dbReference type="ARBA" id="ARBA00022475"/>
    </source>
</evidence>
<evidence type="ECO:0000259" key="10">
    <source>
        <dbReference type="PROSITE" id="PS50885"/>
    </source>
</evidence>
<dbReference type="InterPro" id="IPR004010">
    <property type="entry name" value="Double_Cache_2"/>
</dbReference>
<dbReference type="CDD" id="cd11386">
    <property type="entry name" value="MCP_signal"/>
    <property type="match status" value="1"/>
</dbReference>
<comment type="similarity">
    <text evidence="7">Belongs to the methyl-accepting chemotaxis (MCP) protein family.</text>
</comment>
<dbReference type="PANTHER" id="PTHR32089:SF119">
    <property type="entry name" value="METHYL-ACCEPTING CHEMOTAXIS PROTEIN CTPL"/>
    <property type="match status" value="1"/>
</dbReference>
<dbReference type="InterPro" id="IPR004089">
    <property type="entry name" value="MCPsignal_dom"/>
</dbReference>
<dbReference type="RefSeq" id="WP_216128331.1">
    <property type="nucleotide sequence ID" value="NZ_CP064782.1"/>
</dbReference>